<evidence type="ECO:0000256" key="18">
    <source>
        <dbReference type="RuleBase" id="RU004515"/>
    </source>
</evidence>
<dbReference type="InterPro" id="IPR000533">
    <property type="entry name" value="Tropomyosin"/>
</dbReference>
<evidence type="ECO:0000259" key="21">
    <source>
        <dbReference type="PROSITE" id="PS50853"/>
    </source>
</evidence>
<feature type="region of interest" description="Disordered" evidence="19">
    <location>
        <begin position="115"/>
        <end position="141"/>
    </location>
</feature>
<evidence type="ECO:0000256" key="5">
    <source>
        <dbReference type="ARBA" id="ARBA00022692"/>
    </source>
</evidence>
<dbReference type="GO" id="GO:0016020">
    <property type="term" value="C:membrane"/>
    <property type="evidence" value="ECO:0007669"/>
    <property type="project" value="UniProtKB-SubCell"/>
</dbReference>
<evidence type="ECO:0000256" key="19">
    <source>
        <dbReference type="SAM" id="MobiDB-lite"/>
    </source>
</evidence>
<feature type="domain" description="Fibronectin type-III" evidence="21">
    <location>
        <begin position="828"/>
        <end position="922"/>
    </location>
</feature>
<dbReference type="SUPFAM" id="SSF57997">
    <property type="entry name" value="Tropomyosin"/>
    <property type="match status" value="1"/>
</dbReference>
<keyword evidence="10 20" id="KW-0472">Membrane</keyword>
<reference evidence="22" key="1">
    <citation type="submission" date="2020-03" db="EMBL/GenBank/DDBJ databases">
        <authorList>
            <person name="Weist P."/>
        </authorList>
    </citation>
    <scope>NUCLEOTIDE SEQUENCE</scope>
</reference>
<keyword evidence="16" id="KW-0206">Cytoskeleton</keyword>
<dbReference type="PRINTS" id="PR00194">
    <property type="entry name" value="TROPOMYOSIN"/>
</dbReference>
<feature type="domain" description="Fibronectin type-III" evidence="21">
    <location>
        <begin position="738"/>
        <end position="827"/>
    </location>
</feature>
<dbReference type="PANTHER" id="PTHR19269">
    <property type="entry name" value="TROPOMYOSIN"/>
    <property type="match status" value="1"/>
</dbReference>
<evidence type="ECO:0000313" key="22">
    <source>
        <dbReference type="EMBL" id="CAB1424701.1"/>
    </source>
</evidence>
<dbReference type="AlphaFoldDB" id="A0A9N7U4Y5"/>
<organism evidence="22 23">
    <name type="scientific">Pleuronectes platessa</name>
    <name type="common">European plaice</name>
    <dbReference type="NCBI Taxonomy" id="8262"/>
    <lineage>
        <taxon>Eukaryota</taxon>
        <taxon>Metazoa</taxon>
        <taxon>Chordata</taxon>
        <taxon>Craniata</taxon>
        <taxon>Vertebrata</taxon>
        <taxon>Euteleostomi</taxon>
        <taxon>Actinopterygii</taxon>
        <taxon>Neopterygii</taxon>
        <taxon>Teleostei</taxon>
        <taxon>Neoteleostei</taxon>
        <taxon>Acanthomorphata</taxon>
        <taxon>Carangaria</taxon>
        <taxon>Pleuronectiformes</taxon>
        <taxon>Pleuronectoidei</taxon>
        <taxon>Pleuronectidae</taxon>
        <taxon>Pleuronectes</taxon>
    </lineage>
</organism>
<evidence type="ECO:0000256" key="2">
    <source>
        <dbReference type="ARBA" id="ARBA00004479"/>
    </source>
</evidence>
<dbReference type="PROSITE" id="PS01353">
    <property type="entry name" value="HEMATOPO_REC_L_F2"/>
    <property type="match status" value="1"/>
</dbReference>
<dbReference type="PROSITE" id="PS50853">
    <property type="entry name" value="FN3"/>
    <property type="match status" value="3"/>
</dbReference>
<dbReference type="Gene3D" id="2.60.40.10">
    <property type="entry name" value="Immunoglobulins"/>
    <property type="match status" value="6"/>
</dbReference>
<dbReference type="FunFam" id="2.60.40.10:FF:000524">
    <property type="entry name" value="Interleukin-6 receptor subunit beta"/>
    <property type="match status" value="1"/>
</dbReference>
<name>A0A9N7U4Y5_PLEPL</name>
<evidence type="ECO:0000256" key="11">
    <source>
        <dbReference type="ARBA" id="ARBA00023157"/>
    </source>
</evidence>
<dbReference type="InterPro" id="IPR003529">
    <property type="entry name" value="Hematopoietin_rcpt_Gp130_CS"/>
</dbReference>
<feature type="transmembrane region" description="Helical" evidence="20">
    <location>
        <begin position="929"/>
        <end position="950"/>
    </location>
</feature>
<evidence type="ECO:0000256" key="15">
    <source>
        <dbReference type="ARBA" id="ARBA00023203"/>
    </source>
</evidence>
<sequence>MEAIKKKMQMLKLDKENAIDRAEQAEGDKKGAEDKCKQLEEELLGLQKKLKGVEDELDKYSESLKDAQEKLEQAEKKAADAEAEVASLNRRIQLVEEELDRAQERLATALQKLEEAEKAADESERGMKVIENRASKDEEKMEIQEMQLKEAKHIAEEADRKYEEVARKLVILEGDLERSEERAEVAEAKSGDLEEELKNVTNNLKSLEAQAEKYSQKEDKYEEEIKVLTDKLKEAETRAEFAERSVAKLEKTIDDLEDEVYAQKLKEKLAQAKEENLDMHQRSRKHLIDTEGELVIMTKSVRVLQLLLLSCFTSAPPAAAESGNHLVTAPHPPVVEIGTDFTATCMIINTAEVTADDLYWKRAQATVPKEQYTKINTTALNVTIHVSGERNEWLFCFCKNVSDNVILNQGKFMHGVLLQKGYRPRKPENISCIALQEETIISPFITCSWDAAGRQTKDVPTNFKLIVKVINSIIVNVSTEGNSASVPLNTFPHCMELEIWVEAKNKLGTIQSERLRRDSGYFVKTDPPANIQIISEKSFPTSLLINWNLPIISLYVGLMYEIRFCQNGSHDWAYVPLVDTARNIQSFRLQNFRPDTVYVTQVRCKDHREDYGYWSEWTSNATERTPEDQPKGKPDLWRIVSESDVGERRVQFVCKDPVFANGRIIRFDMKVQEQKDKVKNTSWESFPVNRSDHSSSSTLKDVLLADQSALKVSVTAVNSVGSSAAASLFIPETAHELAPVRELRGGVHGGQMRLQWKPPNTAAVTEYVVQWVSGDGMDWQRENRSTTHTVIKGDLRKFVCYTVSVYPIYSGWTGQEATVQVFLEQSAPEEGPAVRLHRQPGRNEAELEWTEIPQSSRRGFITNYTIFYKSGGELHSVTVPSNTTSFTLRSLTGNTKYDTWIRASTAAGSAEGSRHSFTTLKYAPGEIELVVVGASLGFLFVVVMTMVICISKKETIKKNFWPQIPNPGESTIGYWSPDYPLKAETPKENCLSGISVLDVDMCDGKMVFDEDKTSLPLKKDKYLSEEHSSGIGGSSCMSSPRQSVSDSDEGGDPVDTTASTVQYSSVVASNGYKGQTPSSQAAIFSRSESTQPLLDCEENPDMLVQEGSRHQRRPADNDPAHFNQLLEMEQQEVLEPLDFCPLEEDSELTRTDEQSADWLPTAPASSYMPQLGGYKQQ</sequence>
<dbReference type="Proteomes" id="UP001153269">
    <property type="component" value="Unassembled WGS sequence"/>
</dbReference>
<dbReference type="PROSITE" id="PS00326">
    <property type="entry name" value="TROPOMYOSIN"/>
    <property type="match status" value="1"/>
</dbReference>
<comment type="similarity">
    <text evidence="3">Belongs to the type I cytokine receptor family. Type 2 subfamily.</text>
</comment>
<keyword evidence="15" id="KW-0009">Actin-binding</keyword>
<dbReference type="Gene3D" id="1.20.5.170">
    <property type="match status" value="2"/>
</dbReference>
<keyword evidence="11" id="KW-1015">Disulfide bond</keyword>
<evidence type="ECO:0000256" key="20">
    <source>
        <dbReference type="SAM" id="Phobius"/>
    </source>
</evidence>
<evidence type="ECO:0000256" key="4">
    <source>
        <dbReference type="ARBA" id="ARBA00009036"/>
    </source>
</evidence>
<evidence type="ECO:0000256" key="12">
    <source>
        <dbReference type="ARBA" id="ARBA00023170"/>
    </source>
</evidence>
<keyword evidence="5 20" id="KW-0812">Transmembrane</keyword>
<evidence type="ECO:0000256" key="7">
    <source>
        <dbReference type="ARBA" id="ARBA00022737"/>
    </source>
</evidence>
<dbReference type="SUPFAM" id="SSF48726">
    <property type="entry name" value="Immunoglobulin"/>
    <property type="match status" value="1"/>
</dbReference>
<evidence type="ECO:0000256" key="3">
    <source>
        <dbReference type="ARBA" id="ARBA00008921"/>
    </source>
</evidence>
<keyword evidence="8 20" id="KW-1133">Transmembrane helix</keyword>
<keyword evidence="23" id="KW-1185">Reference proteome</keyword>
<keyword evidence="16" id="KW-0963">Cytoplasm</keyword>
<dbReference type="FunFam" id="1.20.5.340:FF:000001">
    <property type="entry name" value="Tropomyosin alpha-1 chain isoform 2"/>
    <property type="match status" value="1"/>
</dbReference>
<dbReference type="SUPFAM" id="SSF49265">
    <property type="entry name" value="Fibronectin type III"/>
    <property type="match status" value="3"/>
</dbReference>
<dbReference type="CDD" id="cd00063">
    <property type="entry name" value="FN3"/>
    <property type="match status" value="3"/>
</dbReference>
<evidence type="ECO:0000256" key="1">
    <source>
        <dbReference type="ARBA" id="ARBA00004245"/>
    </source>
</evidence>
<feature type="domain" description="Fibronectin type-III" evidence="21">
    <location>
        <begin position="527"/>
        <end position="628"/>
    </location>
</feature>
<dbReference type="Pfam" id="PF06328">
    <property type="entry name" value="Lep_receptor_Ig"/>
    <property type="match status" value="1"/>
</dbReference>
<evidence type="ECO:0000256" key="14">
    <source>
        <dbReference type="ARBA" id="ARBA00023180"/>
    </source>
</evidence>
<dbReference type="SMART" id="SM00060">
    <property type="entry name" value="FN3"/>
    <property type="match status" value="4"/>
</dbReference>
<evidence type="ECO:0000256" key="6">
    <source>
        <dbReference type="ARBA" id="ARBA00022729"/>
    </source>
</evidence>
<dbReference type="InterPro" id="IPR010457">
    <property type="entry name" value="IgC2-like_lig-bd"/>
</dbReference>
<gene>
    <name evidence="22" type="ORF">PLEPLA_LOCUS12629</name>
</gene>
<feature type="region of interest" description="Disordered" evidence="19">
    <location>
        <begin position="1026"/>
        <end position="1057"/>
    </location>
</feature>
<proteinExistence type="inferred from homology"/>
<dbReference type="InterPro" id="IPR003961">
    <property type="entry name" value="FN3_dom"/>
</dbReference>
<evidence type="ECO:0000256" key="8">
    <source>
        <dbReference type="ARBA" id="ARBA00022989"/>
    </source>
</evidence>
<feature type="region of interest" description="Disordered" evidence="19">
    <location>
        <begin position="1146"/>
        <end position="1177"/>
    </location>
</feature>
<evidence type="ECO:0000256" key="13">
    <source>
        <dbReference type="ARBA" id="ARBA00023179"/>
    </source>
</evidence>
<dbReference type="FunFam" id="1.20.5.170:FF:000001">
    <property type="entry name" value="Tropomyosin alpha-1 chain isoform 1"/>
    <property type="match status" value="1"/>
</dbReference>
<keyword evidence="12" id="KW-0675">Receptor</keyword>
<evidence type="ECO:0000256" key="10">
    <source>
        <dbReference type="ARBA" id="ARBA00023136"/>
    </source>
</evidence>
<keyword evidence="7" id="KW-0677">Repeat</keyword>
<dbReference type="GO" id="GO:0004896">
    <property type="term" value="F:cytokine receptor activity"/>
    <property type="evidence" value="ECO:0007669"/>
    <property type="project" value="InterPro"/>
</dbReference>
<keyword evidence="9" id="KW-0175">Coiled coil</keyword>
<evidence type="ECO:0000256" key="16">
    <source>
        <dbReference type="ARBA" id="ARBA00023212"/>
    </source>
</evidence>
<dbReference type="InterPro" id="IPR013783">
    <property type="entry name" value="Ig-like_fold"/>
</dbReference>
<accession>A0A9N7U4Y5</accession>
<keyword evidence="17" id="KW-0393">Immunoglobulin domain</keyword>
<dbReference type="InterPro" id="IPR036179">
    <property type="entry name" value="Ig-like_dom_sf"/>
</dbReference>
<evidence type="ECO:0000313" key="23">
    <source>
        <dbReference type="Proteomes" id="UP001153269"/>
    </source>
</evidence>
<dbReference type="GO" id="GO:0003779">
    <property type="term" value="F:actin binding"/>
    <property type="evidence" value="ECO:0007669"/>
    <property type="project" value="UniProtKB-KW"/>
</dbReference>
<dbReference type="Pfam" id="PF00261">
    <property type="entry name" value="Tropomyosin"/>
    <property type="match status" value="1"/>
</dbReference>
<protein>
    <recommendedName>
        <fullName evidence="21">Fibronectin type-III domain-containing protein</fullName>
    </recommendedName>
</protein>
<feature type="region of interest" description="Disordered" evidence="19">
    <location>
        <begin position="1070"/>
        <end position="1092"/>
    </location>
</feature>
<dbReference type="InterPro" id="IPR036116">
    <property type="entry name" value="FN3_sf"/>
</dbReference>
<comment type="caution">
    <text evidence="22">The sequence shown here is derived from an EMBL/GenBank/DDBJ whole genome shotgun (WGS) entry which is preliminary data.</text>
</comment>
<dbReference type="Pfam" id="PF00041">
    <property type="entry name" value="fn3"/>
    <property type="match status" value="1"/>
</dbReference>
<comment type="similarity">
    <text evidence="4 18">Belongs to the tropomyosin family.</text>
</comment>
<keyword evidence="13" id="KW-0514">Muscle protein</keyword>
<keyword evidence="14" id="KW-0325">Glycoprotein</keyword>
<evidence type="ECO:0000256" key="17">
    <source>
        <dbReference type="ARBA" id="ARBA00023319"/>
    </source>
</evidence>
<keyword evidence="6" id="KW-0732">Signal</keyword>
<evidence type="ECO:0000256" key="9">
    <source>
        <dbReference type="ARBA" id="ARBA00023054"/>
    </source>
</evidence>
<dbReference type="EMBL" id="CADEAL010000748">
    <property type="protein sequence ID" value="CAB1424701.1"/>
    <property type="molecule type" value="Genomic_DNA"/>
</dbReference>
<dbReference type="GO" id="GO:0005856">
    <property type="term" value="C:cytoskeleton"/>
    <property type="evidence" value="ECO:0007669"/>
    <property type="project" value="UniProtKB-SubCell"/>
</dbReference>
<dbReference type="Gene3D" id="1.20.5.340">
    <property type="match status" value="1"/>
</dbReference>
<comment type="subcellular location">
    <subcellularLocation>
        <location evidence="1">Cytoplasm</location>
        <location evidence="1">Cytoskeleton</location>
    </subcellularLocation>
    <subcellularLocation>
        <location evidence="2">Membrane</location>
        <topology evidence="2">Single-pass type I membrane protein</topology>
    </subcellularLocation>
</comment>